<organism evidence="1 2">
    <name type="scientific">Vibrio parahaemolyticus</name>
    <dbReference type="NCBI Taxonomy" id="670"/>
    <lineage>
        <taxon>Bacteria</taxon>
        <taxon>Pseudomonadati</taxon>
        <taxon>Pseudomonadota</taxon>
        <taxon>Gammaproteobacteria</taxon>
        <taxon>Vibrionales</taxon>
        <taxon>Vibrionaceae</taxon>
        <taxon>Vibrio</taxon>
    </lineage>
</organism>
<dbReference type="EMBL" id="JAUHGG010000003">
    <property type="protein sequence ID" value="MDS1821406.1"/>
    <property type="molecule type" value="Genomic_DNA"/>
</dbReference>
<reference evidence="1" key="1">
    <citation type="submission" date="2023-06" db="EMBL/GenBank/DDBJ databases">
        <title>Genomic Diversity of Vibrio spp. and Metagenomic Analysis of Pathogens in Florida Gulf Coastal Waters Following Hurricane Ian.</title>
        <authorList>
            <person name="Brumfield K.D."/>
        </authorList>
    </citation>
    <scope>NUCLEOTIDE SEQUENCE</scope>
    <source>
        <strain evidence="1">WBS2B-138</strain>
    </source>
</reference>
<dbReference type="RefSeq" id="WP_311020292.1">
    <property type="nucleotide sequence ID" value="NZ_JAUHGG010000003.1"/>
</dbReference>
<accession>A0AAW8Q0Q5</accession>
<protein>
    <submittedName>
        <fullName evidence="1">Uncharacterized protein</fullName>
    </submittedName>
</protein>
<proteinExistence type="predicted"/>
<evidence type="ECO:0000313" key="1">
    <source>
        <dbReference type="EMBL" id="MDS1821406.1"/>
    </source>
</evidence>
<evidence type="ECO:0000313" key="2">
    <source>
        <dbReference type="Proteomes" id="UP001253193"/>
    </source>
</evidence>
<gene>
    <name evidence="1" type="ORF">QX249_12110</name>
</gene>
<dbReference type="AlphaFoldDB" id="A0AAW8Q0Q5"/>
<dbReference type="Proteomes" id="UP001253193">
    <property type="component" value="Unassembled WGS sequence"/>
</dbReference>
<comment type="caution">
    <text evidence="1">The sequence shown here is derived from an EMBL/GenBank/DDBJ whole genome shotgun (WGS) entry which is preliminary data.</text>
</comment>
<sequence length="249" mass="28519">MPPINLTGYATKFSVPIDEEATIELTKKTHSNGFRYVYEDTEYSTPNFDTIPEGAVVTSVDVDREGMWSAIVSSKPLGFKVFALEDNMYLNWNHRLGTMFGEVLIEHSYFDTPEQAYENASSVYSILKTLDKDEINKQSGLYLNSLRKSLCNDRQFYLPNPPEDQDHHRETDSDTQEVETFFFAAFPCGDKSRVTVIPCSYERGDWASISEHNFNTAPAAIKYAKQFAKLNGLVYEEFDSRYCSEYSEK</sequence>
<name>A0AAW8Q0Q5_VIBPH</name>